<evidence type="ECO:0000313" key="3">
    <source>
        <dbReference type="EMBL" id="CAB3998167.1"/>
    </source>
</evidence>
<feature type="chain" id="PRO_5043411460" evidence="2">
    <location>
        <begin position="23"/>
        <end position="822"/>
    </location>
</feature>
<accession>A0A6S7HZA5</accession>
<feature type="compositionally biased region" description="Basic and acidic residues" evidence="1">
    <location>
        <begin position="353"/>
        <end position="365"/>
    </location>
</feature>
<feature type="region of interest" description="Disordered" evidence="1">
    <location>
        <begin position="480"/>
        <end position="552"/>
    </location>
</feature>
<organism evidence="3 4">
    <name type="scientific">Paramuricea clavata</name>
    <name type="common">Red gorgonian</name>
    <name type="synonym">Violescent sea-whip</name>
    <dbReference type="NCBI Taxonomy" id="317549"/>
    <lineage>
        <taxon>Eukaryota</taxon>
        <taxon>Metazoa</taxon>
        <taxon>Cnidaria</taxon>
        <taxon>Anthozoa</taxon>
        <taxon>Octocorallia</taxon>
        <taxon>Malacalcyonacea</taxon>
        <taxon>Plexauridae</taxon>
        <taxon>Paramuricea</taxon>
    </lineage>
</organism>
<feature type="compositionally biased region" description="Basic and acidic residues" evidence="1">
    <location>
        <begin position="427"/>
        <end position="436"/>
    </location>
</feature>
<feature type="compositionally biased region" description="Basic and acidic residues" evidence="1">
    <location>
        <begin position="522"/>
        <end position="549"/>
    </location>
</feature>
<reference evidence="3" key="1">
    <citation type="submission" date="2020-04" db="EMBL/GenBank/DDBJ databases">
        <authorList>
            <person name="Alioto T."/>
            <person name="Alioto T."/>
            <person name="Gomez Garrido J."/>
        </authorList>
    </citation>
    <scope>NUCLEOTIDE SEQUENCE</scope>
    <source>
        <strain evidence="3">A484AB</strain>
    </source>
</reference>
<feature type="compositionally biased region" description="Basic and acidic residues" evidence="1">
    <location>
        <begin position="336"/>
        <end position="346"/>
    </location>
</feature>
<sequence>MPSFSRYIVLLIFVQVFASVLADEKHFGKSDSTPQSEKATNSHDGLQKIESEERLGYLYINYEATKKPTKKVVYNTTQNITAFVEESEKPLLIVNGNTQGYIKSNESSFKNKVEENELSHVRLSNFTDRIPKTDKRLLTISRQEQTADSTMLNVHQPDTARIEPKRGHVLNKFQTSFQKAGTQERNKERYMKNGQTGIQIKQGIKKTERAKLGKWVDGLTKGEQRTRTGEDSRKNGRESYEKSRESAWENIEQTGGKVELDRAGSEWRKNERNEIRNVESDRESALESIEKSRKGEWKNIEEERKAVESSGEVERIGSEWNKGETTHIGTVQKNGEINEGRVEKSRMGKWRKKGGEGKMIDSKGEMDRIESELGKGETNEFRIEQSDGETAKERIEKSRLGEWRKIGVRRKAVIGVEELSGIESELRKGEKSEFRIRQSNRKTASDKIEKSRKGVLGERRKAVERIKELGGIDVELDKDEKNEFRTEQSNGKIENEDEWRNMIGSTEEQKQIDGDLSEGENSELRIGESNREKTAAKVGESDHRIEGKNRQYRTRYVGGKGQVDQGGGDETEYGRIGMVNEGQHALAGAKEEVLNGIEGITKPGSQSWEGTEGQDKTGQRWMEKMREGGRRVLGVHGKNQGGILEKQGELWIEANIGQLQGLRKQGVNGVGTQGGRMVLGELNERIMGEQRMIDRVDKGELRIGAANMGELKERLEKQESDSAKGTTEMAKEGVFRGKAVGGRVIKGMMTEQRRMNRDREGEGTILRKQERKAGMTVGINEYKGRSGKEIKNEQIVAESGIKERKTGWDKLLGVEGGGRDEY</sequence>
<dbReference type="EMBL" id="CACRXK020003287">
    <property type="protein sequence ID" value="CAB3998167.1"/>
    <property type="molecule type" value="Genomic_DNA"/>
</dbReference>
<keyword evidence="2" id="KW-0732">Signal</keyword>
<dbReference type="AlphaFoldDB" id="A0A6S7HZA5"/>
<evidence type="ECO:0000256" key="2">
    <source>
        <dbReference type="SAM" id="SignalP"/>
    </source>
</evidence>
<dbReference type="Proteomes" id="UP001152795">
    <property type="component" value="Unassembled WGS sequence"/>
</dbReference>
<comment type="caution">
    <text evidence="3">The sequence shown here is derived from an EMBL/GenBank/DDBJ whole genome shotgun (WGS) entry which is preliminary data.</text>
</comment>
<feature type="compositionally biased region" description="Polar residues" evidence="1">
    <location>
        <begin position="30"/>
        <end position="44"/>
    </location>
</feature>
<evidence type="ECO:0000256" key="1">
    <source>
        <dbReference type="SAM" id="MobiDB-lite"/>
    </source>
</evidence>
<feature type="compositionally biased region" description="Basic and acidic residues" evidence="1">
    <location>
        <begin position="220"/>
        <end position="247"/>
    </location>
</feature>
<feature type="region of interest" description="Disordered" evidence="1">
    <location>
        <begin position="27"/>
        <end position="46"/>
    </location>
</feature>
<feature type="region of interest" description="Disordered" evidence="1">
    <location>
        <begin position="329"/>
        <end position="365"/>
    </location>
</feature>
<evidence type="ECO:0000313" key="4">
    <source>
        <dbReference type="Proteomes" id="UP001152795"/>
    </source>
</evidence>
<feature type="signal peptide" evidence="2">
    <location>
        <begin position="1"/>
        <end position="22"/>
    </location>
</feature>
<feature type="region of interest" description="Disordered" evidence="1">
    <location>
        <begin position="427"/>
        <end position="456"/>
    </location>
</feature>
<feature type="region of interest" description="Disordered" evidence="1">
    <location>
        <begin position="217"/>
        <end position="248"/>
    </location>
</feature>
<name>A0A6S7HZA5_PARCT</name>
<protein>
    <submittedName>
        <fullName evidence="3">Uncharacterized protein</fullName>
    </submittedName>
</protein>
<keyword evidence="4" id="KW-1185">Reference proteome</keyword>
<gene>
    <name evidence="3" type="ORF">PACLA_8A004704</name>
</gene>
<proteinExistence type="predicted"/>
<feature type="compositionally biased region" description="Basic and acidic residues" evidence="1">
    <location>
        <begin position="443"/>
        <end position="456"/>
    </location>
</feature>